<feature type="region of interest" description="Disordered" evidence="1">
    <location>
        <begin position="226"/>
        <end position="257"/>
    </location>
</feature>
<dbReference type="EMBL" id="JATN01000321">
    <property type="protein sequence ID" value="EUC58795.1"/>
    <property type="molecule type" value="Genomic_DNA"/>
</dbReference>
<feature type="compositionally biased region" description="Polar residues" evidence="1">
    <location>
        <begin position="227"/>
        <end position="239"/>
    </location>
</feature>
<name>A0A0A1UIX1_9AGAM</name>
<gene>
    <name evidence="2" type="ORF">RSOL_279600</name>
</gene>
<sequence length="366" mass="41962">MDLPLPIISAGRSQEKKEEVEAILKNIEDPNFWNQLAELKLFLEPLAIAANVSQAPTTRLDHILIKLGRLYNTFSRLVFNPKIRETVLASLERRWGKADQDPFILAVFFNPFIRARLFNRKNKLLSRSALYGAVKRVFKHIFWKENDLELYEAFLDYYDSRNEFSADMWDYQEQQAVYERAGKPLNMVNKVFDTAVVRTSLKRKHAAEGRTRSRLRQQFGTLEPDSAMTNIHAENNQSDELGEEIAGTDEDSEDSSIPDMRSLAMQFQRDVADDEDLPEDEGEVEIRVRANASTAPLPKKVRLFFGTQVAIPLQELFEYSSSTGAETHGLDIFKPSGLANLKRELELYGLATHERQKDLETDDLSD</sequence>
<comment type="caution">
    <text evidence="2">The sequence shown here is derived from an EMBL/GenBank/DDBJ whole genome shotgun (WGS) entry which is preliminary data.</text>
</comment>
<reference evidence="3" key="1">
    <citation type="journal article" date="2014" name="Genome Announc.">
        <title>Draft genome sequence of the plant-pathogenic soil fungus Rhizoctonia solani anastomosis group 3 strain Rhs1AP.</title>
        <authorList>
            <person name="Cubeta M.A."/>
            <person name="Thomas E."/>
            <person name="Dean R.A."/>
            <person name="Jabaji S."/>
            <person name="Neate S.M."/>
            <person name="Tavantzis S."/>
            <person name="Toda T."/>
            <person name="Vilgalys R."/>
            <person name="Bharathan N."/>
            <person name="Fedorova-Abrams N."/>
            <person name="Pakala S.B."/>
            <person name="Pakala S.M."/>
            <person name="Zafar N."/>
            <person name="Joardar V."/>
            <person name="Losada L."/>
            <person name="Nierman W.C."/>
        </authorList>
    </citation>
    <scope>NUCLEOTIDE SEQUENCE [LARGE SCALE GENOMIC DNA]</scope>
    <source>
        <strain evidence="3">AG-3</strain>
    </source>
</reference>
<feature type="non-terminal residue" evidence="2">
    <location>
        <position position="366"/>
    </location>
</feature>
<evidence type="ECO:0000313" key="3">
    <source>
        <dbReference type="Proteomes" id="UP000030108"/>
    </source>
</evidence>
<dbReference type="OrthoDB" id="3267159at2759"/>
<dbReference type="AlphaFoldDB" id="A0A0A1UIX1"/>
<feature type="compositionally biased region" description="Acidic residues" evidence="1">
    <location>
        <begin position="240"/>
        <end position="256"/>
    </location>
</feature>
<evidence type="ECO:0000256" key="1">
    <source>
        <dbReference type="SAM" id="MobiDB-lite"/>
    </source>
</evidence>
<protein>
    <submittedName>
        <fullName evidence="2">Uncharacterized protein</fullName>
    </submittedName>
</protein>
<proteinExistence type="predicted"/>
<organism evidence="2 3">
    <name type="scientific">Rhizoctonia solani AG-3 Rhs1AP</name>
    <dbReference type="NCBI Taxonomy" id="1086054"/>
    <lineage>
        <taxon>Eukaryota</taxon>
        <taxon>Fungi</taxon>
        <taxon>Dikarya</taxon>
        <taxon>Basidiomycota</taxon>
        <taxon>Agaricomycotina</taxon>
        <taxon>Agaricomycetes</taxon>
        <taxon>Cantharellales</taxon>
        <taxon>Ceratobasidiaceae</taxon>
        <taxon>Rhizoctonia</taxon>
    </lineage>
</organism>
<evidence type="ECO:0000313" key="2">
    <source>
        <dbReference type="EMBL" id="EUC58795.1"/>
    </source>
</evidence>
<dbReference type="Proteomes" id="UP000030108">
    <property type="component" value="Unassembled WGS sequence"/>
</dbReference>
<accession>A0A0A1UIX1</accession>